<organism evidence="1 2">
    <name type="scientific">Scophthalmus maximus</name>
    <name type="common">Turbot</name>
    <name type="synonym">Psetta maxima</name>
    <dbReference type="NCBI Taxonomy" id="52904"/>
    <lineage>
        <taxon>Eukaryota</taxon>
        <taxon>Metazoa</taxon>
        <taxon>Chordata</taxon>
        <taxon>Craniata</taxon>
        <taxon>Vertebrata</taxon>
        <taxon>Euteleostomi</taxon>
        <taxon>Actinopterygii</taxon>
        <taxon>Neopterygii</taxon>
        <taxon>Teleostei</taxon>
        <taxon>Neoteleostei</taxon>
        <taxon>Acanthomorphata</taxon>
        <taxon>Carangaria</taxon>
        <taxon>Pleuronectiformes</taxon>
        <taxon>Pleuronectoidei</taxon>
        <taxon>Scophthalmidae</taxon>
        <taxon>Scophthalmus</taxon>
    </lineage>
</organism>
<gene>
    <name evidence="1" type="ORF">F2P81_018619</name>
</gene>
<dbReference type="EMBL" id="VEVO01000016">
    <property type="protein sequence ID" value="KAF0029514.1"/>
    <property type="molecule type" value="Genomic_DNA"/>
</dbReference>
<comment type="caution">
    <text evidence="1">The sequence shown here is derived from an EMBL/GenBank/DDBJ whole genome shotgun (WGS) entry which is preliminary data.</text>
</comment>
<dbReference type="AlphaFoldDB" id="A0A6A4SF46"/>
<protein>
    <submittedName>
        <fullName evidence="1">Uncharacterized protein</fullName>
    </submittedName>
</protein>
<proteinExistence type="predicted"/>
<dbReference type="Proteomes" id="UP000438429">
    <property type="component" value="Unassembled WGS sequence"/>
</dbReference>
<name>A0A6A4SF46_SCOMX</name>
<accession>A0A6A4SF46</accession>
<evidence type="ECO:0000313" key="1">
    <source>
        <dbReference type="EMBL" id="KAF0029514.1"/>
    </source>
</evidence>
<reference evidence="1 2" key="1">
    <citation type="submission" date="2019-06" db="EMBL/GenBank/DDBJ databases">
        <title>Draft genomes of female and male turbot (Scophthalmus maximus).</title>
        <authorList>
            <person name="Xu H."/>
            <person name="Xu X.-W."/>
            <person name="Shao C."/>
            <person name="Chen S."/>
        </authorList>
    </citation>
    <scope>NUCLEOTIDE SEQUENCE [LARGE SCALE GENOMIC DNA]</scope>
    <source>
        <strain evidence="1">Ysfricsl-2016a</strain>
        <tissue evidence="1">Blood</tissue>
    </source>
</reference>
<evidence type="ECO:0000313" key="2">
    <source>
        <dbReference type="Proteomes" id="UP000438429"/>
    </source>
</evidence>
<sequence length="96" mass="11265">MESSTESQQEPEKTLSRKNYISSTDDIYARKTAVRIFRFLPSTFSPKYQFSYIPTQHIRKLFPRTFAQLHIKISTSLISNPRTVTLPFHFTSHNPQ</sequence>